<keyword evidence="2" id="KW-0614">Plasmid</keyword>
<gene>
    <name evidence="2" type="ORF">OG398_38925</name>
</gene>
<dbReference type="PROSITE" id="PS50075">
    <property type="entry name" value="CARRIER"/>
    <property type="match status" value="1"/>
</dbReference>
<dbReference type="EMBL" id="CP108315">
    <property type="protein sequence ID" value="WTW74251.1"/>
    <property type="molecule type" value="Genomic_DNA"/>
</dbReference>
<accession>A0AAU2W2P2</accession>
<feature type="domain" description="Carrier" evidence="1">
    <location>
        <begin position="8"/>
        <end position="83"/>
    </location>
</feature>
<sequence>MTSNTQVALDKEELRSLIAHILDLDVEEITDDADFVRDLEVDSLMVLEIVVRIQRQYGVKLEERDLKNVSSLPQVLRLISVRRTEQLAA</sequence>
<organism evidence="2">
    <name type="scientific">Streptomyces sp. NBC_00008</name>
    <dbReference type="NCBI Taxonomy" id="2903610"/>
    <lineage>
        <taxon>Bacteria</taxon>
        <taxon>Bacillati</taxon>
        <taxon>Actinomycetota</taxon>
        <taxon>Actinomycetes</taxon>
        <taxon>Kitasatosporales</taxon>
        <taxon>Streptomycetaceae</taxon>
        <taxon>Streptomyces</taxon>
    </lineage>
</organism>
<geneLocation type="plasmid" evidence="2">
    <name>unnamed2</name>
</geneLocation>
<dbReference type="AlphaFoldDB" id="A0AAU2W2P2"/>
<evidence type="ECO:0000313" key="2">
    <source>
        <dbReference type="EMBL" id="WTW74251.1"/>
    </source>
</evidence>
<dbReference type="InterPro" id="IPR009081">
    <property type="entry name" value="PP-bd_ACP"/>
</dbReference>
<protein>
    <submittedName>
        <fullName evidence="2">Acyl carrier protein</fullName>
    </submittedName>
</protein>
<evidence type="ECO:0000259" key="1">
    <source>
        <dbReference type="PROSITE" id="PS50075"/>
    </source>
</evidence>
<name>A0AAU2W2P2_9ACTN</name>
<dbReference type="RefSeq" id="WP_331724959.1">
    <property type="nucleotide sequence ID" value="NZ_CP108315.1"/>
</dbReference>
<proteinExistence type="predicted"/>
<dbReference type="SUPFAM" id="SSF47336">
    <property type="entry name" value="ACP-like"/>
    <property type="match status" value="1"/>
</dbReference>
<dbReference type="InterPro" id="IPR036736">
    <property type="entry name" value="ACP-like_sf"/>
</dbReference>
<dbReference type="Gene3D" id="1.10.1200.10">
    <property type="entry name" value="ACP-like"/>
    <property type="match status" value="1"/>
</dbReference>
<reference evidence="2" key="1">
    <citation type="submission" date="2022-10" db="EMBL/GenBank/DDBJ databases">
        <title>The complete genomes of actinobacterial strains from the NBC collection.</title>
        <authorList>
            <person name="Joergensen T.S."/>
            <person name="Alvarez Arevalo M."/>
            <person name="Sterndorff E.B."/>
            <person name="Faurdal D."/>
            <person name="Vuksanovic O."/>
            <person name="Mourched A.-S."/>
            <person name="Charusanti P."/>
            <person name="Shaw S."/>
            <person name="Blin K."/>
            <person name="Weber T."/>
        </authorList>
    </citation>
    <scope>NUCLEOTIDE SEQUENCE</scope>
    <source>
        <strain evidence="2">NBC_00008</strain>
        <plasmid evidence="2">unnamed2</plasmid>
    </source>
</reference>
<dbReference type="Pfam" id="PF00550">
    <property type="entry name" value="PP-binding"/>
    <property type="match status" value="1"/>
</dbReference>